<keyword evidence="1" id="KW-0812">Transmembrane</keyword>
<reference evidence="2 3" key="1">
    <citation type="submission" date="2020-09" db="EMBL/GenBank/DDBJ databases">
        <title>TT11 complete genome.</title>
        <authorList>
            <person name="Wu Z."/>
        </authorList>
    </citation>
    <scope>NUCLEOTIDE SEQUENCE [LARGE SCALE GENOMIC DNA]</scope>
    <source>
        <strain evidence="2 3">TT11</strain>
    </source>
</reference>
<keyword evidence="1" id="KW-0472">Membrane</keyword>
<keyword evidence="3" id="KW-1185">Reference proteome</keyword>
<proteinExistence type="predicted"/>
<protein>
    <submittedName>
        <fullName evidence="2">Putative porin</fullName>
    </submittedName>
</protein>
<evidence type="ECO:0000313" key="3">
    <source>
        <dbReference type="Proteomes" id="UP000600588"/>
    </source>
</evidence>
<accession>A0A8J6Q3G4</accession>
<dbReference type="Pfam" id="PF14121">
    <property type="entry name" value="Porin_10"/>
    <property type="match status" value="1"/>
</dbReference>
<dbReference type="Proteomes" id="UP000600588">
    <property type="component" value="Unassembled WGS sequence"/>
</dbReference>
<sequence length="656" mass="76424">MVVNKQDNSNHIYLFKVAAVCLLFFLDLAVFAQERPSRISRELGFADEPDSTKLSPKDLAKITDYLIISHDNDTTYVDTSLTIKKEYKFNYLRKDNFGLMPFSNLGQTYNSLTYNFQNSKLMPDFGALGKHFNYMEVEDIYYYRVPTPLTELFFKTAFEQGQLADSFFSINTSPQLNFSLAYKGLRSLGKYQHILASTGNFRFTTNYQTKNARYVAKAHIVSQDIYNQENGGIRDDNIEFFETGEEDHLDRSIFEVNFEDAGSKLVGKRFYLNHAYNLVQKNDSLARNHLSIGHILSFEDKYNEYTQSTSNNYFGDAFRSRDLRDRNTLERFYNQVHVNYSNNIIGDVQFNINNTNFNYGYDKVVVLNGQTITNRFKGDVFAAGGKYHKQYKGFDLSGELGLNISGDFDGNYIKGTASFKLKEDVFASASINHSSKAPNFNTLLYQSDYINYNWQNNFSNIETQQLQFKINYKELANITVDYSTITDYVYFKEDETTFQVRPEQFGGTINYLRVKFENEFVLGKFALNNTVLYQNENTEGVLNVPQLTTRNTFYFSSHMFDKALFLQTGVTMKYFTKYYMNAYNPLIAEFYVQNQKEYGDFPLLDFFINLRIRQTRIFAKAEHFNSAFTGYNFYSAPNNPYRDFTVRFGVVWNFFL</sequence>
<gene>
    <name evidence="2" type="ORF">ICJ83_15845</name>
</gene>
<dbReference type="InterPro" id="IPR025631">
    <property type="entry name" value="Porin_10"/>
</dbReference>
<evidence type="ECO:0000313" key="2">
    <source>
        <dbReference type="EMBL" id="MBD0833606.1"/>
    </source>
</evidence>
<dbReference type="EMBL" id="JACVXB010000011">
    <property type="protein sequence ID" value="MBD0833606.1"/>
    <property type="molecule type" value="Genomic_DNA"/>
</dbReference>
<keyword evidence="1" id="KW-1133">Transmembrane helix</keyword>
<name>A0A8J6Q3G4_9FLAO</name>
<organism evidence="2 3">
    <name type="scientific">Aestuariibaculum sediminum</name>
    <dbReference type="NCBI Taxonomy" id="2770637"/>
    <lineage>
        <taxon>Bacteria</taxon>
        <taxon>Pseudomonadati</taxon>
        <taxon>Bacteroidota</taxon>
        <taxon>Flavobacteriia</taxon>
        <taxon>Flavobacteriales</taxon>
        <taxon>Flavobacteriaceae</taxon>
    </lineage>
</organism>
<dbReference type="AlphaFoldDB" id="A0A8J6Q3G4"/>
<feature type="transmembrane region" description="Helical" evidence="1">
    <location>
        <begin position="12"/>
        <end position="32"/>
    </location>
</feature>
<evidence type="ECO:0000256" key="1">
    <source>
        <dbReference type="SAM" id="Phobius"/>
    </source>
</evidence>
<comment type="caution">
    <text evidence="2">The sequence shown here is derived from an EMBL/GenBank/DDBJ whole genome shotgun (WGS) entry which is preliminary data.</text>
</comment>